<dbReference type="EMBL" id="MK569690">
    <property type="protein sequence ID" value="QOC74144.1"/>
    <property type="molecule type" value="Genomic_DNA"/>
</dbReference>
<evidence type="ECO:0000313" key="1">
    <source>
        <dbReference type="EMBL" id="QOC74144.1"/>
    </source>
</evidence>
<proteinExistence type="predicted"/>
<organism evidence="1">
    <name type="scientific">Pseudomonas syringae pv. actinidiae</name>
    <dbReference type="NCBI Taxonomy" id="103796"/>
    <lineage>
        <taxon>Bacteria</taxon>
        <taxon>Pseudomonadati</taxon>
        <taxon>Pseudomonadota</taxon>
        <taxon>Gammaproteobacteria</taxon>
        <taxon>Pseudomonadales</taxon>
        <taxon>Pseudomonadaceae</taxon>
        <taxon>Pseudomonas</taxon>
        <taxon>Pseudomonas syringae</taxon>
    </lineage>
</organism>
<geneLocation type="plasmid" evidence="1">
    <name>pMG4_1215</name>
</geneLocation>
<reference evidence="1" key="1">
    <citation type="submission" date="2019-02" db="EMBL/GenBank/DDBJ databases">
        <authorList>
            <person name="Taiaroa G."/>
            <person name="Butler M."/>
            <person name="Lamont I."/>
            <person name="Black M."/>
            <person name="Poulter J."/>
            <person name="Zhao M."/>
            <person name="Poulter R."/>
        </authorList>
    </citation>
    <scope>NUCLEOTIDE SEQUENCE</scope>
    <source>
        <strain evidence="1">1215</strain>
        <plasmid evidence="1">pMG4_1215</plasmid>
    </source>
</reference>
<name>A0A7L7TC18_PSESF</name>
<protein>
    <submittedName>
        <fullName evidence="1">Uncharacterized protein</fullName>
    </submittedName>
</protein>
<dbReference type="RefSeq" id="WP_054076289.1">
    <property type="nucleotide sequence ID" value="NZ_MK569690.1"/>
</dbReference>
<keyword evidence="1" id="KW-0614">Plasmid</keyword>
<sequence length="215" mass="24460">MKNPALTWSFPFEHGTALPKDRDIHPSEFDIPHGHQSLYPVVDAGRQLYLSITLQGEPEYFLCPRSGSPVHLDRDRSEKQLLAGLLEGLPPRINSITFFSRVMALPEYLHEAAISSLEHRRIDTIHESTADLVTALLSMNSTMGAAVQRAMSISKMAREVSLAPAEERVRLWKGFRKEHSEAWIEDARPVAERMIQRAAQKLRETPPTVEYEFKF</sequence>
<accession>A0A7L7TC18</accession>
<dbReference type="AlphaFoldDB" id="A0A7L7TC18"/>